<sequence length="376" mass="41731">MDGKRRKDIEEALLKRDVKRQKLAEGKNVPELVQRVNEANAAALRRRTKMLPAPQVSEAELEAIARMGEGATLEAELAAGAGGEATRQRACVHALVEHDNAAYLILRLRRARARRTRSGVQIELHYGWVVGCVGSWVSVRESAGIAKEAEGKGKKDKKWRAKDADAAAPQQMVRPLQQFDLAELDAARALLAEETQGVVAAMGHDGVAAEEYFEAWRATADEWVLDGKGGAVRKASATPAMRLDVLRRSYEATRREMEAQAHRAARLDKKAAILVAGLQTRHGKLTGQLEEVAQQVHDAQIELTAFQALQQQEQLVAPDRIERLKLLLQGQRDREVALQQQFRQLGQQRDDLREALQAAQQQQKQQQQQQQAVVAG</sequence>
<dbReference type="PANTHER" id="PTHR45885:SF1">
    <property type="entry name" value="CELL DIVISION CYCLE 5-LIKE PROTEIN"/>
    <property type="match status" value="1"/>
</dbReference>
<evidence type="ECO:0000313" key="5">
    <source>
        <dbReference type="Proteomes" id="UP001244341"/>
    </source>
</evidence>
<dbReference type="EMBL" id="CP126211">
    <property type="protein sequence ID" value="WIA12922.1"/>
    <property type="molecule type" value="Genomic_DNA"/>
</dbReference>
<evidence type="ECO:0008006" key="6">
    <source>
        <dbReference type="Google" id="ProtNLM"/>
    </source>
</evidence>
<dbReference type="PANTHER" id="PTHR45885">
    <property type="entry name" value="CELL DIVISION CYCLE 5-LIKE PROTEIN"/>
    <property type="match status" value="1"/>
</dbReference>
<evidence type="ECO:0000256" key="3">
    <source>
        <dbReference type="SAM" id="Coils"/>
    </source>
</evidence>
<keyword evidence="1" id="KW-0238">DNA-binding</keyword>
<evidence type="ECO:0000256" key="2">
    <source>
        <dbReference type="ARBA" id="ARBA00023242"/>
    </source>
</evidence>
<keyword evidence="3" id="KW-0175">Coiled coil</keyword>
<organism evidence="4 5">
    <name type="scientific">Tetradesmus obliquus</name>
    <name type="common">Green alga</name>
    <name type="synonym">Acutodesmus obliquus</name>
    <dbReference type="NCBI Taxonomy" id="3088"/>
    <lineage>
        <taxon>Eukaryota</taxon>
        <taxon>Viridiplantae</taxon>
        <taxon>Chlorophyta</taxon>
        <taxon>core chlorophytes</taxon>
        <taxon>Chlorophyceae</taxon>
        <taxon>CS clade</taxon>
        <taxon>Sphaeropleales</taxon>
        <taxon>Scenedesmaceae</taxon>
        <taxon>Tetradesmus</taxon>
    </lineage>
</organism>
<dbReference type="Proteomes" id="UP001244341">
    <property type="component" value="Chromosome 4b"/>
</dbReference>
<keyword evidence="5" id="KW-1185">Reference proteome</keyword>
<keyword evidence="2" id="KW-0539">Nucleus</keyword>
<evidence type="ECO:0000256" key="1">
    <source>
        <dbReference type="ARBA" id="ARBA00023125"/>
    </source>
</evidence>
<protein>
    <recommendedName>
        <fullName evidence="6">Plus3 domain-containing protein</fullName>
    </recommendedName>
</protein>
<accession>A0ABY8TUX7</accession>
<name>A0ABY8TUX7_TETOB</name>
<feature type="coiled-coil region" evidence="3">
    <location>
        <begin position="321"/>
        <end position="372"/>
    </location>
</feature>
<evidence type="ECO:0000313" key="4">
    <source>
        <dbReference type="EMBL" id="WIA12922.1"/>
    </source>
</evidence>
<gene>
    <name evidence="4" type="ORF">OEZ85_006539</name>
</gene>
<proteinExistence type="predicted"/>
<reference evidence="4 5" key="1">
    <citation type="submission" date="2023-05" db="EMBL/GenBank/DDBJ databases">
        <title>A 100% complete, gapless, phased diploid assembly of the Scenedesmus obliquus UTEX 3031 genome.</title>
        <authorList>
            <person name="Biondi T.C."/>
            <person name="Hanschen E.R."/>
            <person name="Kwon T."/>
            <person name="Eng W."/>
            <person name="Kruse C.P.S."/>
            <person name="Koehler S.I."/>
            <person name="Kunde Y."/>
            <person name="Gleasner C.D."/>
            <person name="You Mak K.T."/>
            <person name="Polle J."/>
            <person name="Hovde B.T."/>
            <person name="Starkenburg S.R."/>
        </authorList>
    </citation>
    <scope>NUCLEOTIDE SEQUENCE [LARGE SCALE GENOMIC DNA]</scope>
    <source>
        <strain evidence="4 5">DOE0152z</strain>
    </source>
</reference>
<dbReference type="InterPro" id="IPR047242">
    <property type="entry name" value="CDC5L/Cef1"/>
</dbReference>